<gene>
    <name evidence="2" type="ORF">BOVATA_032020</name>
</gene>
<accession>A0A2H6KFH0</accession>
<reference evidence="2 3" key="1">
    <citation type="journal article" date="2017" name="BMC Genomics">
        <title>Whole-genome assembly of Babesia ovata and comparative genomics between closely related pathogens.</title>
        <authorList>
            <person name="Yamagishi J."/>
            <person name="Asada M."/>
            <person name="Hakimi H."/>
            <person name="Tanaka T.Q."/>
            <person name="Sugimoto C."/>
            <person name="Kawazu S."/>
        </authorList>
    </citation>
    <scope>NUCLEOTIDE SEQUENCE [LARGE SCALE GENOMIC DNA]</scope>
    <source>
        <strain evidence="2 3">Miyake</strain>
    </source>
</reference>
<dbReference type="RefSeq" id="XP_028867952.1">
    <property type="nucleotide sequence ID" value="XM_029012119.1"/>
</dbReference>
<feature type="region of interest" description="Disordered" evidence="1">
    <location>
        <begin position="365"/>
        <end position="386"/>
    </location>
</feature>
<sequence length="528" mass="57452">MDLKKAKEQIKLGMKTVIKDLNVLTLDDLVKGDLRTLRDNILGLNNGTLANSQLEALKQSAQKKSLDELAGKSGDKSIMKLTNELDTKFKDAIQKPLTTAVEAVDSAIQTLGGKFKTSEKLDTIDKIFGHIKDKVGEIKGSESSKTGLEGIVKKVKDLANAFVNSGGRGFRARVDGWVEGVVGNGKPLGTRDHKPGMKAVTSWLESYKEAARRGGQNEGNFKDQVKNKIMLQPQISHAIKEAQQHITAQKVNDKIVNNLTAIVSACNTFVSELDKEIMKDKLGKLADPIAQKIKHWMEGQSVWSHVNNGDADLKCAIRYTLLALCAGVKQVATEINSLGTDKFGKILDAIKPTVDDLDKQLKEATQIPKPAGAQKDSPAQAVDSKLKDVRDEVQGLEGKFTAVKHDLQKAVDDLPNAVDNFNQQAQAQIRAAAKAAIGKAAGEISTGSDPKAIKLENKMPTFNGQFSQIQSNLQPVSSHRFMSNQQPPSDSPPVRHQPQVSHNKIVPSRHLCIANLAPHIAGRTRCNF</sequence>
<evidence type="ECO:0000256" key="1">
    <source>
        <dbReference type="SAM" id="MobiDB-lite"/>
    </source>
</evidence>
<dbReference type="AlphaFoldDB" id="A0A2H6KFH0"/>
<name>A0A2H6KFH0_9APIC</name>
<organism evidence="2 3">
    <name type="scientific">Babesia ovata</name>
    <dbReference type="NCBI Taxonomy" id="189622"/>
    <lineage>
        <taxon>Eukaryota</taxon>
        <taxon>Sar</taxon>
        <taxon>Alveolata</taxon>
        <taxon>Apicomplexa</taxon>
        <taxon>Aconoidasida</taxon>
        <taxon>Piroplasmida</taxon>
        <taxon>Babesiidae</taxon>
        <taxon>Babesia</taxon>
    </lineage>
</organism>
<dbReference type="EMBL" id="BDSA01000003">
    <property type="protein sequence ID" value="GBE61709.1"/>
    <property type="molecule type" value="Genomic_DNA"/>
</dbReference>
<proteinExistence type="predicted"/>
<comment type="caution">
    <text evidence="2">The sequence shown here is derived from an EMBL/GenBank/DDBJ whole genome shotgun (WGS) entry which is preliminary data.</text>
</comment>
<keyword evidence="3" id="KW-1185">Reference proteome</keyword>
<protein>
    <submittedName>
        <fullName evidence="2">Extracellular matrix-binding ebh, putative</fullName>
    </submittedName>
</protein>
<evidence type="ECO:0000313" key="3">
    <source>
        <dbReference type="Proteomes" id="UP000236319"/>
    </source>
</evidence>
<dbReference type="VEuPathDB" id="PiroplasmaDB:BOVATA_032020"/>
<dbReference type="Proteomes" id="UP000236319">
    <property type="component" value="Unassembled WGS sequence"/>
</dbReference>
<dbReference type="OrthoDB" id="425925at2759"/>
<dbReference type="GeneID" id="39875479"/>
<evidence type="ECO:0000313" key="2">
    <source>
        <dbReference type="EMBL" id="GBE61709.1"/>
    </source>
</evidence>
<feature type="region of interest" description="Disordered" evidence="1">
    <location>
        <begin position="476"/>
        <end position="501"/>
    </location>
</feature>
<feature type="compositionally biased region" description="Polar residues" evidence="1">
    <location>
        <begin position="476"/>
        <end position="488"/>
    </location>
</feature>